<feature type="domain" description="Phosphoribosyltransferase" evidence="11">
    <location>
        <begin position="161"/>
        <end position="253"/>
    </location>
</feature>
<dbReference type="EMBL" id="CP051481">
    <property type="protein sequence ID" value="QJG66956.1"/>
    <property type="molecule type" value="Genomic_DNA"/>
</dbReference>
<dbReference type="InterPro" id="IPR000842">
    <property type="entry name" value="PRib_PP_synth_CS"/>
</dbReference>
<dbReference type="GO" id="GO:0002189">
    <property type="term" value="C:ribose phosphate diphosphokinase complex"/>
    <property type="evidence" value="ECO:0007669"/>
    <property type="project" value="TreeGrafter"/>
</dbReference>
<dbReference type="SUPFAM" id="SSF53271">
    <property type="entry name" value="PRTase-like"/>
    <property type="match status" value="1"/>
</dbReference>
<evidence type="ECO:0000256" key="8">
    <source>
        <dbReference type="ARBA" id="ARBA00049535"/>
    </source>
</evidence>
<dbReference type="KEGG" id="mphe:HGG69_01295"/>
<gene>
    <name evidence="13" type="ORF">HGG69_01295</name>
</gene>
<proteinExistence type="inferred from homology"/>
<accession>A0A858U8A7</accession>
<dbReference type="PANTHER" id="PTHR10210:SF41">
    <property type="entry name" value="RIBOSE-PHOSPHATE PYROPHOSPHOKINASE 1, CHLOROPLASTIC"/>
    <property type="match status" value="1"/>
</dbReference>
<name>A0A858U8A7_9MOLU</name>
<dbReference type="NCBIfam" id="NF002320">
    <property type="entry name" value="PRK01259.1"/>
    <property type="match status" value="1"/>
</dbReference>
<dbReference type="GO" id="GO:0006164">
    <property type="term" value="P:purine nucleotide biosynthetic process"/>
    <property type="evidence" value="ECO:0007669"/>
    <property type="project" value="TreeGrafter"/>
</dbReference>
<dbReference type="GO" id="GO:0000287">
    <property type="term" value="F:magnesium ion binding"/>
    <property type="evidence" value="ECO:0007669"/>
    <property type="project" value="InterPro"/>
</dbReference>
<evidence type="ECO:0000256" key="6">
    <source>
        <dbReference type="ARBA" id="ARBA00022840"/>
    </source>
</evidence>
<dbReference type="FunFam" id="3.40.50.2020:FF:000007">
    <property type="entry name" value="Ribose-phosphate pyrophosphokinase"/>
    <property type="match status" value="1"/>
</dbReference>
<dbReference type="InterPro" id="IPR029057">
    <property type="entry name" value="PRTase-like"/>
</dbReference>
<sequence>MQKIVKNSIVFGMDHSWGLAQEIQEILKMEIIKPNKTVFKNGEVMLSSPVTVRNLDTYLICNTGNAVHDQLMEILIFIDSLKRAGAKSINLVMTCYGYARQDRKAGPRQPITAKLVADLLETAGISKIFTMDLHNTSIQGFFNVPVDDLNGNLIFAHELRKRGEFFSVVSPDHGGTVRARGLAELISQDIQIAVIDKRRTAPNVSEVMGILGDVKNKNIIIIDDIIDTGGTIIKAAHTLKEHGAKKIIVAASHGLFSNGFEMFENDDVISEVMILNTIESNKFKGWKKLNIVSLGFFLAHVIKSNIESESITGIYNAYKDEDFTDFE</sequence>
<evidence type="ECO:0000256" key="4">
    <source>
        <dbReference type="ARBA" id="ARBA00022741"/>
    </source>
</evidence>
<dbReference type="Pfam" id="PF00156">
    <property type="entry name" value="Pribosyltran"/>
    <property type="match status" value="1"/>
</dbReference>
<dbReference type="SMART" id="SM01400">
    <property type="entry name" value="Pribosyltran_N"/>
    <property type="match status" value="1"/>
</dbReference>
<dbReference type="GO" id="GO:0006015">
    <property type="term" value="P:5-phosphoribose 1-diphosphate biosynthetic process"/>
    <property type="evidence" value="ECO:0007669"/>
    <property type="project" value="TreeGrafter"/>
</dbReference>
<reference evidence="13 14" key="1">
    <citation type="submission" date="2020-04" db="EMBL/GenBank/DDBJ databases">
        <title>Novel Mycoplasma species detected in Phocoena phocoena (harbor porpoise) from the USA.</title>
        <authorList>
            <person name="Volokhov D.V."/>
        </authorList>
    </citation>
    <scope>NUCLEOTIDE SEQUENCE [LARGE SCALE GENOMIC DNA]</scope>
    <source>
        <strain evidence="13 14">Phocoena C-264-GEN</strain>
    </source>
</reference>
<comment type="similarity">
    <text evidence="9">Belongs to the ribose-phosphate pyrophosphokinase family.</text>
</comment>
<organism evidence="13 14">
    <name type="scientific">Mycoplasma phocoenae</name>
    <dbReference type="NCBI Taxonomy" id="754517"/>
    <lineage>
        <taxon>Bacteria</taxon>
        <taxon>Bacillati</taxon>
        <taxon>Mycoplasmatota</taxon>
        <taxon>Mollicutes</taxon>
        <taxon>Mycoplasmataceae</taxon>
        <taxon>Mycoplasma</taxon>
    </lineage>
</organism>
<evidence type="ECO:0000256" key="5">
    <source>
        <dbReference type="ARBA" id="ARBA00022777"/>
    </source>
</evidence>
<dbReference type="GO" id="GO:0005524">
    <property type="term" value="F:ATP binding"/>
    <property type="evidence" value="ECO:0007669"/>
    <property type="project" value="UniProtKB-KW"/>
</dbReference>
<dbReference type="GO" id="GO:0005737">
    <property type="term" value="C:cytoplasm"/>
    <property type="evidence" value="ECO:0007669"/>
    <property type="project" value="TreeGrafter"/>
</dbReference>
<dbReference type="GO" id="GO:0016301">
    <property type="term" value="F:kinase activity"/>
    <property type="evidence" value="ECO:0007669"/>
    <property type="project" value="UniProtKB-KW"/>
</dbReference>
<dbReference type="RefSeq" id="WP_169605007.1">
    <property type="nucleotide sequence ID" value="NZ_CP051481.1"/>
</dbReference>
<keyword evidence="4" id="KW-0547">Nucleotide-binding</keyword>
<dbReference type="GO" id="GO:0004749">
    <property type="term" value="F:ribose phosphate diphosphokinase activity"/>
    <property type="evidence" value="ECO:0007669"/>
    <property type="project" value="UniProtKB-EC"/>
</dbReference>
<dbReference type="InterPro" id="IPR005946">
    <property type="entry name" value="Rib-P_diPkinase"/>
</dbReference>
<keyword evidence="6" id="KW-0067">ATP-binding</keyword>
<dbReference type="EC" id="2.7.6.1" evidence="10"/>
<evidence type="ECO:0000259" key="11">
    <source>
        <dbReference type="Pfam" id="PF00156"/>
    </source>
</evidence>
<evidence type="ECO:0000256" key="1">
    <source>
        <dbReference type="ARBA" id="ARBA00022679"/>
    </source>
</evidence>
<dbReference type="Proteomes" id="UP000501060">
    <property type="component" value="Chromosome"/>
</dbReference>
<comment type="catalytic activity">
    <reaction evidence="8 10">
        <text>D-ribose 5-phosphate + ATP = 5-phospho-alpha-D-ribose 1-diphosphate + AMP + H(+)</text>
        <dbReference type="Rhea" id="RHEA:15609"/>
        <dbReference type="ChEBI" id="CHEBI:15378"/>
        <dbReference type="ChEBI" id="CHEBI:30616"/>
        <dbReference type="ChEBI" id="CHEBI:58017"/>
        <dbReference type="ChEBI" id="CHEBI:78346"/>
        <dbReference type="ChEBI" id="CHEBI:456215"/>
        <dbReference type="EC" id="2.7.6.1"/>
    </reaction>
</comment>
<evidence type="ECO:0000256" key="3">
    <source>
        <dbReference type="ARBA" id="ARBA00022727"/>
    </source>
</evidence>
<evidence type="ECO:0000259" key="12">
    <source>
        <dbReference type="Pfam" id="PF13793"/>
    </source>
</evidence>
<dbReference type="NCBIfam" id="TIGR01251">
    <property type="entry name" value="ribP_PPkin"/>
    <property type="match status" value="1"/>
</dbReference>
<keyword evidence="5 10" id="KW-0418">Kinase</keyword>
<evidence type="ECO:0000313" key="14">
    <source>
        <dbReference type="Proteomes" id="UP000501060"/>
    </source>
</evidence>
<dbReference type="PANTHER" id="PTHR10210">
    <property type="entry name" value="RIBOSE-PHOSPHATE DIPHOSPHOKINASE FAMILY MEMBER"/>
    <property type="match status" value="1"/>
</dbReference>
<evidence type="ECO:0000256" key="2">
    <source>
        <dbReference type="ARBA" id="ARBA00022723"/>
    </source>
</evidence>
<dbReference type="GO" id="GO:0009156">
    <property type="term" value="P:ribonucleoside monophosphate biosynthetic process"/>
    <property type="evidence" value="ECO:0007669"/>
    <property type="project" value="InterPro"/>
</dbReference>
<dbReference type="AlphaFoldDB" id="A0A858U8A7"/>
<evidence type="ECO:0000256" key="7">
    <source>
        <dbReference type="ARBA" id="ARBA00022842"/>
    </source>
</evidence>
<keyword evidence="14" id="KW-1185">Reference proteome</keyword>
<dbReference type="Gene3D" id="3.40.50.2020">
    <property type="match status" value="2"/>
</dbReference>
<feature type="domain" description="Ribose-phosphate pyrophosphokinase N-terminal" evidence="12">
    <location>
        <begin position="10"/>
        <end position="124"/>
    </location>
</feature>
<dbReference type="PROSITE" id="PS00114">
    <property type="entry name" value="PRPP_SYNTHASE"/>
    <property type="match status" value="1"/>
</dbReference>
<dbReference type="CDD" id="cd06223">
    <property type="entry name" value="PRTases_typeI"/>
    <property type="match status" value="1"/>
</dbReference>
<keyword evidence="7 10" id="KW-0460">Magnesium</keyword>
<evidence type="ECO:0000256" key="9">
    <source>
        <dbReference type="RuleBase" id="RU004324"/>
    </source>
</evidence>
<evidence type="ECO:0000256" key="10">
    <source>
        <dbReference type="RuleBase" id="RU004325"/>
    </source>
</evidence>
<dbReference type="Pfam" id="PF13793">
    <property type="entry name" value="Pribosyltran_N"/>
    <property type="match status" value="1"/>
</dbReference>
<keyword evidence="2 10" id="KW-0479">Metal-binding</keyword>
<dbReference type="InterPro" id="IPR000836">
    <property type="entry name" value="PRTase_dom"/>
</dbReference>
<protein>
    <recommendedName>
        <fullName evidence="10">Ribose-phosphate pyrophosphokinase</fullName>
        <ecNumber evidence="10">2.7.6.1</ecNumber>
    </recommendedName>
</protein>
<keyword evidence="1 13" id="KW-0808">Transferase</keyword>
<dbReference type="InterPro" id="IPR029099">
    <property type="entry name" value="Pribosyltran_N"/>
</dbReference>
<keyword evidence="3 9" id="KW-0545">Nucleotide biosynthesis</keyword>
<evidence type="ECO:0000313" key="13">
    <source>
        <dbReference type="EMBL" id="QJG66956.1"/>
    </source>
</evidence>